<accession>A0A917SRD0</accession>
<dbReference type="AlphaFoldDB" id="A0A917SRD0"/>
<reference evidence="2" key="2">
    <citation type="submission" date="2020-09" db="EMBL/GenBank/DDBJ databases">
        <authorList>
            <person name="Sun Q."/>
            <person name="Zhou Y."/>
        </authorList>
    </citation>
    <scope>NUCLEOTIDE SEQUENCE</scope>
    <source>
        <strain evidence="2">CGMCC 1.6293</strain>
    </source>
</reference>
<sequence>MKEVIVLIAFVVSILAANMFPGTPGHPPEPHNVAEAAPSPLDGPG</sequence>
<evidence type="ECO:0000313" key="3">
    <source>
        <dbReference type="Proteomes" id="UP000649829"/>
    </source>
</evidence>
<name>A0A917SRD0_9RHOB</name>
<gene>
    <name evidence="2" type="ORF">GCM10011534_14970</name>
</gene>
<evidence type="ECO:0000256" key="1">
    <source>
        <dbReference type="SAM" id="MobiDB-lite"/>
    </source>
</evidence>
<dbReference type="RefSeq" id="WP_156954651.1">
    <property type="nucleotide sequence ID" value="NZ_BMLF01000001.1"/>
</dbReference>
<evidence type="ECO:0000313" key="2">
    <source>
        <dbReference type="EMBL" id="GGL93834.1"/>
    </source>
</evidence>
<comment type="caution">
    <text evidence="2">The sequence shown here is derived from an EMBL/GenBank/DDBJ whole genome shotgun (WGS) entry which is preliminary data.</text>
</comment>
<dbReference type="Proteomes" id="UP000649829">
    <property type="component" value="Unassembled WGS sequence"/>
</dbReference>
<organism evidence="2 3">
    <name type="scientific">Pseudooceanicola nanhaiensis</name>
    <dbReference type="NCBI Taxonomy" id="375761"/>
    <lineage>
        <taxon>Bacteria</taxon>
        <taxon>Pseudomonadati</taxon>
        <taxon>Pseudomonadota</taxon>
        <taxon>Alphaproteobacteria</taxon>
        <taxon>Rhodobacterales</taxon>
        <taxon>Paracoccaceae</taxon>
        <taxon>Pseudooceanicola</taxon>
    </lineage>
</organism>
<dbReference type="EMBL" id="BMLF01000001">
    <property type="protein sequence ID" value="GGL93834.1"/>
    <property type="molecule type" value="Genomic_DNA"/>
</dbReference>
<protein>
    <submittedName>
        <fullName evidence="2">Uncharacterized protein</fullName>
    </submittedName>
</protein>
<keyword evidence="3" id="KW-1185">Reference proteome</keyword>
<feature type="region of interest" description="Disordered" evidence="1">
    <location>
        <begin position="21"/>
        <end position="45"/>
    </location>
</feature>
<reference evidence="2" key="1">
    <citation type="journal article" date="2014" name="Int. J. Syst. Evol. Microbiol.">
        <title>Complete genome sequence of Corynebacterium casei LMG S-19264T (=DSM 44701T), isolated from a smear-ripened cheese.</title>
        <authorList>
            <consortium name="US DOE Joint Genome Institute (JGI-PGF)"/>
            <person name="Walter F."/>
            <person name="Albersmeier A."/>
            <person name="Kalinowski J."/>
            <person name="Ruckert C."/>
        </authorList>
    </citation>
    <scope>NUCLEOTIDE SEQUENCE</scope>
    <source>
        <strain evidence="2">CGMCC 1.6293</strain>
    </source>
</reference>
<proteinExistence type="predicted"/>